<dbReference type="Proteomes" id="UP001055039">
    <property type="component" value="Unassembled WGS sequence"/>
</dbReference>
<keyword evidence="4 10" id="KW-0812">Transmembrane</keyword>
<comment type="subcellular location">
    <subcellularLocation>
        <location evidence="10">Cell outer membrane</location>
        <topology evidence="10">Multi-pass membrane protein</topology>
    </subcellularLocation>
</comment>
<evidence type="ECO:0000256" key="7">
    <source>
        <dbReference type="ARBA" id="ARBA00023114"/>
    </source>
</evidence>
<evidence type="ECO:0000256" key="10">
    <source>
        <dbReference type="RuleBase" id="RU364005"/>
    </source>
</evidence>
<protein>
    <recommendedName>
        <fullName evidence="10">Porin</fullName>
    </recommendedName>
</protein>
<accession>A0ABQ4U9I1</accession>
<name>A0ABQ4U9I1_9HYPH</name>
<keyword evidence="6 10" id="KW-0406">Ion transport</keyword>
<keyword evidence="3 10" id="KW-1134">Transmembrane beta strand</keyword>
<feature type="chain" id="PRO_5044951725" description="Porin" evidence="10">
    <location>
        <begin position="28"/>
        <end position="108"/>
    </location>
</feature>
<dbReference type="EMBL" id="BPRC01000001">
    <property type="protein sequence ID" value="GJE63649.1"/>
    <property type="molecule type" value="Genomic_DNA"/>
</dbReference>
<evidence type="ECO:0000256" key="5">
    <source>
        <dbReference type="ARBA" id="ARBA00022729"/>
    </source>
</evidence>
<comment type="domain">
    <text evidence="10">Consists of 16-stranded beta-barrel sheets, with large surface-exposed loops, that form a transmembrane pore at the center of each barrel. The pore is partially ocluded by a peptide loop that folds into the pore lumen.</text>
</comment>
<keyword evidence="8 10" id="KW-0472">Membrane</keyword>
<keyword evidence="12" id="KW-1185">Reference proteome</keyword>
<evidence type="ECO:0000313" key="12">
    <source>
        <dbReference type="Proteomes" id="UP001055039"/>
    </source>
</evidence>
<evidence type="ECO:0000256" key="8">
    <source>
        <dbReference type="ARBA" id="ARBA00023136"/>
    </source>
</evidence>
<feature type="signal peptide" evidence="10">
    <location>
        <begin position="1"/>
        <end position="27"/>
    </location>
</feature>
<comment type="caution">
    <text evidence="11">The sequence shown here is derived from an EMBL/GenBank/DDBJ whole genome shotgun (WGS) entry which is preliminary data.</text>
</comment>
<evidence type="ECO:0000256" key="1">
    <source>
        <dbReference type="ARBA" id="ARBA00009521"/>
    </source>
</evidence>
<dbReference type="InterPro" id="IPR003684">
    <property type="entry name" value="Porin_alphabac"/>
</dbReference>
<evidence type="ECO:0000256" key="6">
    <source>
        <dbReference type="ARBA" id="ARBA00023065"/>
    </source>
</evidence>
<evidence type="ECO:0000256" key="9">
    <source>
        <dbReference type="ARBA" id="ARBA00023237"/>
    </source>
</evidence>
<comment type="similarity">
    <text evidence="1 10">Belongs to the alphaproteobacteria porin family.</text>
</comment>
<sequence>MMRRAVPCLGFCLVLVPLLAGTRPASAFERAPQPSETPMEACPSQGRGFIRIPGTTTCIRLSGRVRTGADIGTSRTAPSLQGRIAVDTRSESALGPVRSFVRIEAGHH</sequence>
<reference evidence="11" key="2">
    <citation type="submission" date="2021-08" db="EMBL/GenBank/DDBJ databases">
        <authorList>
            <person name="Tani A."/>
            <person name="Ola A."/>
            <person name="Ogura Y."/>
            <person name="Katsura K."/>
            <person name="Hayashi T."/>
        </authorList>
    </citation>
    <scope>NUCLEOTIDE SEQUENCE</scope>
    <source>
        <strain evidence="11">NBRC 15686</strain>
    </source>
</reference>
<proteinExistence type="inferred from homology"/>
<evidence type="ECO:0000256" key="3">
    <source>
        <dbReference type="ARBA" id="ARBA00022452"/>
    </source>
</evidence>
<keyword evidence="7 10" id="KW-0626">Porin</keyword>
<dbReference type="Pfam" id="PF02530">
    <property type="entry name" value="Porin_2"/>
    <property type="match status" value="1"/>
</dbReference>
<evidence type="ECO:0000256" key="2">
    <source>
        <dbReference type="ARBA" id="ARBA00022448"/>
    </source>
</evidence>
<organism evidence="11 12">
    <name type="scientific">Methylorubrum aminovorans</name>
    <dbReference type="NCBI Taxonomy" id="269069"/>
    <lineage>
        <taxon>Bacteria</taxon>
        <taxon>Pseudomonadati</taxon>
        <taxon>Pseudomonadota</taxon>
        <taxon>Alphaproteobacteria</taxon>
        <taxon>Hyphomicrobiales</taxon>
        <taxon>Methylobacteriaceae</taxon>
        <taxon>Methylorubrum</taxon>
    </lineage>
</organism>
<gene>
    <name evidence="11" type="ORF">LNAOJCKE_0846</name>
</gene>
<keyword evidence="5 10" id="KW-0732">Signal</keyword>
<keyword evidence="9 10" id="KW-0998">Cell outer membrane</keyword>
<keyword evidence="2 10" id="KW-0813">Transport</keyword>
<reference evidence="11" key="1">
    <citation type="journal article" date="2021" name="Front. Microbiol.">
        <title>Comprehensive Comparative Genomics and Phenotyping of Methylobacterium Species.</title>
        <authorList>
            <person name="Alessa O."/>
            <person name="Ogura Y."/>
            <person name="Fujitani Y."/>
            <person name="Takami H."/>
            <person name="Hayashi T."/>
            <person name="Sahin N."/>
            <person name="Tani A."/>
        </authorList>
    </citation>
    <scope>NUCLEOTIDE SEQUENCE</scope>
    <source>
        <strain evidence="11">NBRC 15686</strain>
    </source>
</reference>
<evidence type="ECO:0000256" key="4">
    <source>
        <dbReference type="ARBA" id="ARBA00022692"/>
    </source>
</evidence>
<evidence type="ECO:0000313" key="11">
    <source>
        <dbReference type="EMBL" id="GJE63649.1"/>
    </source>
</evidence>
<comment type="function">
    <text evidence="10">Forms passive diffusion pores that allow small molecular weight hydrophilic materials across the outer membrane.</text>
</comment>